<reference evidence="1 2" key="1">
    <citation type="submission" date="2007-08" db="EMBL/GenBank/DDBJ databases">
        <authorList>
            <person name="Fulton L."/>
            <person name="Clifton S."/>
            <person name="Fulton B."/>
            <person name="Xu J."/>
            <person name="Minx P."/>
            <person name="Pepin K.H."/>
            <person name="Johnson M."/>
            <person name="Thiruvilangam P."/>
            <person name="Bhonagiri V."/>
            <person name="Nash W.E."/>
            <person name="Mardis E.R."/>
            <person name="Wilson R.K."/>
        </authorList>
    </citation>
    <scope>NUCLEOTIDE SEQUENCE [LARGE SCALE GENOMIC DNA]</scope>
    <source>
        <strain evidence="2">ATCC BAA-613 / DSM 15670 / CCUG 46953 / JCM 12243 / WAL 16351</strain>
    </source>
</reference>
<dbReference type="HOGENOM" id="CLU_3197919_0_0_9"/>
<protein>
    <submittedName>
        <fullName evidence="1">Uncharacterized protein</fullName>
    </submittedName>
</protein>
<dbReference type="EMBL" id="ABCC02000047">
    <property type="protein sequence ID" value="EDP13504.1"/>
    <property type="molecule type" value="Genomic_DNA"/>
</dbReference>
<dbReference type="PaxDb" id="411902-CLOBOL_06069"/>
<evidence type="ECO:0000313" key="2">
    <source>
        <dbReference type="Proteomes" id="UP000005396"/>
    </source>
</evidence>
<accession>A8S2G5</accession>
<dbReference type="Proteomes" id="UP000005396">
    <property type="component" value="Unassembled WGS sequence"/>
</dbReference>
<comment type="caution">
    <text evidence="1">The sequence shown here is derived from an EMBL/GenBank/DDBJ whole genome shotgun (WGS) entry which is preliminary data.</text>
</comment>
<name>A8S2G5_ENTBW</name>
<dbReference type="AlphaFoldDB" id="A8S2G5"/>
<reference evidence="1 2" key="2">
    <citation type="submission" date="2007-09" db="EMBL/GenBank/DDBJ databases">
        <title>Draft genome sequence of Clostridium bolteae (ATCC BAA-613).</title>
        <authorList>
            <person name="Sudarsanam P."/>
            <person name="Ley R."/>
            <person name="Guruge J."/>
            <person name="Turnbaugh P.J."/>
            <person name="Mahowald M."/>
            <person name="Liep D."/>
            <person name="Gordon J."/>
        </authorList>
    </citation>
    <scope>NUCLEOTIDE SEQUENCE [LARGE SCALE GENOMIC DNA]</scope>
    <source>
        <strain evidence="2">ATCC BAA-613 / DSM 15670 / CCUG 46953 / JCM 12243 / WAL 16351</strain>
    </source>
</reference>
<gene>
    <name evidence="1" type="ORF">CLOBOL_06069</name>
</gene>
<evidence type="ECO:0000313" key="1">
    <source>
        <dbReference type="EMBL" id="EDP13504.1"/>
    </source>
</evidence>
<proteinExistence type="predicted"/>
<sequence length="46" mass="5486">MYIGERNSLICTKMIDKSWERWYSVHVRSTKECLTGFCLVWGCQIN</sequence>
<organism evidence="1 2">
    <name type="scientific">Enterocloster bolteae (strain ATCC BAA-613 / DSM 15670 / CCUG 46953 / JCM 12243 / WAL 16351)</name>
    <name type="common">Clostridium bolteae</name>
    <dbReference type="NCBI Taxonomy" id="411902"/>
    <lineage>
        <taxon>Bacteria</taxon>
        <taxon>Bacillati</taxon>
        <taxon>Bacillota</taxon>
        <taxon>Clostridia</taxon>
        <taxon>Lachnospirales</taxon>
        <taxon>Lachnospiraceae</taxon>
        <taxon>Enterocloster</taxon>
    </lineage>
</organism>